<reference evidence="1 2" key="1">
    <citation type="submission" date="2017-04" db="EMBL/GenBank/DDBJ databases">
        <authorList>
            <person name="Afonso C.L."/>
            <person name="Miller P.J."/>
            <person name="Scott M.A."/>
            <person name="Spackman E."/>
            <person name="Goraichik I."/>
            <person name="Dimitrov K.M."/>
            <person name="Suarez D.L."/>
            <person name="Swayne D.E."/>
        </authorList>
    </citation>
    <scope>NUCLEOTIDE SEQUENCE [LARGE SCALE GENOMIC DNA]</scope>
    <source>
        <strain evidence="1 2">CGMCC 1.12511</strain>
    </source>
</reference>
<dbReference type="AlphaFoldDB" id="A0A1W2DB36"/>
<evidence type="ECO:0000313" key="2">
    <source>
        <dbReference type="Proteomes" id="UP000192634"/>
    </source>
</evidence>
<sequence length="57" mass="6358">MAEIDLIVPAFGYLEPLDQDELVLLKVLRDAQLTRQSPTMGRAKTAVIVRAMFRAKG</sequence>
<protein>
    <submittedName>
        <fullName evidence="1">Uncharacterized protein</fullName>
    </submittedName>
</protein>
<organism evidence="1 2">
    <name type="scientific">Janibacter indicus</name>
    <dbReference type="NCBI Taxonomy" id="857417"/>
    <lineage>
        <taxon>Bacteria</taxon>
        <taxon>Bacillati</taxon>
        <taxon>Actinomycetota</taxon>
        <taxon>Actinomycetes</taxon>
        <taxon>Micrococcales</taxon>
        <taxon>Intrasporangiaceae</taxon>
        <taxon>Janibacter</taxon>
    </lineage>
</organism>
<evidence type="ECO:0000313" key="1">
    <source>
        <dbReference type="EMBL" id="SMC94641.1"/>
    </source>
</evidence>
<dbReference type="EMBL" id="FWXN01000016">
    <property type="protein sequence ID" value="SMC94641.1"/>
    <property type="molecule type" value="Genomic_DNA"/>
</dbReference>
<proteinExistence type="predicted"/>
<gene>
    <name evidence="1" type="ORF">SAMN06296429_11627</name>
</gene>
<accession>A0A1W2DB36</accession>
<name>A0A1W2DB36_9MICO</name>
<dbReference type="Proteomes" id="UP000192634">
    <property type="component" value="Unassembled WGS sequence"/>
</dbReference>